<protein>
    <submittedName>
        <fullName evidence="2">Hydroxyacyl-thioester dehydratase type 2</fullName>
    </submittedName>
</protein>
<dbReference type="SUPFAM" id="SSF54637">
    <property type="entry name" value="Thioesterase/thiol ester dehydrase-isomerase"/>
    <property type="match status" value="1"/>
</dbReference>
<evidence type="ECO:0000313" key="3">
    <source>
        <dbReference type="Proteomes" id="UP000192247"/>
    </source>
</evidence>
<dbReference type="InParanoid" id="A0A1V9XM41"/>
<dbReference type="Proteomes" id="UP000192247">
    <property type="component" value="Unassembled WGS sequence"/>
</dbReference>
<accession>A0A1V9XM41</accession>
<dbReference type="GO" id="GO:0006633">
    <property type="term" value="P:fatty acid biosynthetic process"/>
    <property type="evidence" value="ECO:0007669"/>
    <property type="project" value="TreeGrafter"/>
</dbReference>
<dbReference type="Pfam" id="PF01575">
    <property type="entry name" value="MaoC_dehydratas"/>
    <property type="match status" value="1"/>
</dbReference>
<sequence>MLVSFRRILAHPGRRWLCSQAASEVPLLVLEFLKNGVACTSRQFTSDDISKFAQLTGDCNAIHTDRRTANEVGFDRCVVHGALLNGLVSGLIAQSLPNCVVLSQELHFPQALLVDETVTVSLELIERRKTFVSVKYTCRDTSRRVVMHGDARLALAIKKPRNPASSPSSGDA</sequence>
<comment type="caution">
    <text evidence="2">The sequence shown here is derived from an EMBL/GenBank/DDBJ whole genome shotgun (WGS) entry which is preliminary data.</text>
</comment>
<evidence type="ECO:0000259" key="1">
    <source>
        <dbReference type="Pfam" id="PF01575"/>
    </source>
</evidence>
<dbReference type="STRING" id="418985.A0A1V9XM41"/>
<dbReference type="InterPro" id="IPR050965">
    <property type="entry name" value="UPF0336/Enoyl-CoA_hydratase"/>
</dbReference>
<dbReference type="Gene3D" id="3.10.129.10">
    <property type="entry name" value="Hotdog Thioesterase"/>
    <property type="match status" value="1"/>
</dbReference>
<name>A0A1V9XM41_9ACAR</name>
<dbReference type="GO" id="GO:0005739">
    <property type="term" value="C:mitochondrion"/>
    <property type="evidence" value="ECO:0007669"/>
    <property type="project" value="TreeGrafter"/>
</dbReference>
<feature type="domain" description="MaoC-like" evidence="1">
    <location>
        <begin position="41"/>
        <end position="140"/>
    </location>
</feature>
<dbReference type="GO" id="GO:0018812">
    <property type="term" value="F:3-hydroxyacyl-CoA dehydratase activity"/>
    <property type="evidence" value="ECO:0007669"/>
    <property type="project" value="UniProtKB-ARBA"/>
</dbReference>
<proteinExistence type="predicted"/>
<organism evidence="2 3">
    <name type="scientific">Tropilaelaps mercedesae</name>
    <dbReference type="NCBI Taxonomy" id="418985"/>
    <lineage>
        <taxon>Eukaryota</taxon>
        <taxon>Metazoa</taxon>
        <taxon>Ecdysozoa</taxon>
        <taxon>Arthropoda</taxon>
        <taxon>Chelicerata</taxon>
        <taxon>Arachnida</taxon>
        <taxon>Acari</taxon>
        <taxon>Parasitiformes</taxon>
        <taxon>Mesostigmata</taxon>
        <taxon>Gamasina</taxon>
        <taxon>Dermanyssoidea</taxon>
        <taxon>Laelapidae</taxon>
        <taxon>Tropilaelaps</taxon>
    </lineage>
</organism>
<dbReference type="PANTHER" id="PTHR43437:SF3">
    <property type="entry name" value="HYDROXYACYL-THIOESTER DEHYDRATASE TYPE 2, MITOCHONDRIAL"/>
    <property type="match status" value="1"/>
</dbReference>
<dbReference type="GO" id="GO:0019171">
    <property type="term" value="F:(3R)-hydroxyacyl-[acyl-carrier-protein] dehydratase activity"/>
    <property type="evidence" value="ECO:0007669"/>
    <property type="project" value="TreeGrafter"/>
</dbReference>
<dbReference type="EMBL" id="MNPL01007776">
    <property type="protein sequence ID" value="OQR74557.1"/>
    <property type="molecule type" value="Genomic_DNA"/>
</dbReference>
<keyword evidence="3" id="KW-1185">Reference proteome</keyword>
<dbReference type="OrthoDB" id="201709at2759"/>
<dbReference type="PANTHER" id="PTHR43437">
    <property type="entry name" value="HYDROXYACYL-THIOESTER DEHYDRATASE TYPE 2, MITOCHONDRIAL-RELATED"/>
    <property type="match status" value="1"/>
</dbReference>
<dbReference type="InterPro" id="IPR002539">
    <property type="entry name" value="MaoC-like_dom"/>
</dbReference>
<evidence type="ECO:0000313" key="2">
    <source>
        <dbReference type="EMBL" id="OQR74557.1"/>
    </source>
</evidence>
<dbReference type="AlphaFoldDB" id="A0A1V9XM41"/>
<reference evidence="2 3" key="1">
    <citation type="journal article" date="2017" name="Gigascience">
        <title>Draft genome of the honey bee ectoparasitic mite, Tropilaelaps mercedesae, is shaped by the parasitic life history.</title>
        <authorList>
            <person name="Dong X."/>
            <person name="Armstrong S.D."/>
            <person name="Xia D."/>
            <person name="Makepeace B.L."/>
            <person name="Darby A.C."/>
            <person name="Kadowaki T."/>
        </authorList>
    </citation>
    <scope>NUCLEOTIDE SEQUENCE [LARGE SCALE GENOMIC DNA]</scope>
    <source>
        <strain evidence="2">Wuxi-XJTLU</strain>
    </source>
</reference>
<dbReference type="InterPro" id="IPR029069">
    <property type="entry name" value="HotDog_dom_sf"/>
</dbReference>
<gene>
    <name evidence="2" type="ORF">BIW11_08986</name>
</gene>